<dbReference type="InterPro" id="IPR004843">
    <property type="entry name" value="Calcineurin-like_PHP"/>
</dbReference>
<dbReference type="InterPro" id="IPR013320">
    <property type="entry name" value="ConA-like_dom_sf"/>
</dbReference>
<keyword evidence="8" id="KW-1185">Reference proteome</keyword>
<evidence type="ECO:0000256" key="5">
    <source>
        <dbReference type="SAM" id="SignalP"/>
    </source>
</evidence>
<evidence type="ECO:0000256" key="1">
    <source>
        <dbReference type="ARBA" id="ARBA00022723"/>
    </source>
</evidence>
<feature type="signal peptide" evidence="5">
    <location>
        <begin position="1"/>
        <end position="29"/>
    </location>
</feature>
<dbReference type="OrthoDB" id="1645838at2"/>
<dbReference type="Gene3D" id="2.60.40.1080">
    <property type="match status" value="3"/>
</dbReference>
<evidence type="ECO:0000313" key="7">
    <source>
        <dbReference type="EMBL" id="QCP34430.1"/>
    </source>
</evidence>
<dbReference type="SMART" id="SM00635">
    <property type="entry name" value="BID_2"/>
    <property type="match status" value="3"/>
</dbReference>
<dbReference type="InterPro" id="IPR036116">
    <property type="entry name" value="FN3_sf"/>
</dbReference>
<evidence type="ECO:0000256" key="2">
    <source>
        <dbReference type="ARBA" id="ARBA00022801"/>
    </source>
</evidence>
<dbReference type="SUPFAM" id="SSF49373">
    <property type="entry name" value="Invasin/intimin cell-adhesion fragments"/>
    <property type="match status" value="2"/>
</dbReference>
<dbReference type="PANTHER" id="PTHR42988:SF2">
    <property type="entry name" value="CYCLIC NUCLEOTIDE PHOSPHODIESTERASE CBUA0032-RELATED"/>
    <property type="match status" value="1"/>
</dbReference>
<dbReference type="Gene3D" id="2.60.120.200">
    <property type="match status" value="1"/>
</dbReference>
<dbReference type="Gene3D" id="3.60.21.10">
    <property type="match status" value="1"/>
</dbReference>
<organism evidence="7 8">
    <name type="scientific">Anaerostipes rhamnosivorans</name>
    <dbReference type="NCBI Taxonomy" id="1229621"/>
    <lineage>
        <taxon>Bacteria</taxon>
        <taxon>Bacillati</taxon>
        <taxon>Bacillota</taxon>
        <taxon>Clostridia</taxon>
        <taxon>Lachnospirales</taxon>
        <taxon>Lachnospiraceae</taxon>
        <taxon>Anaerostipes</taxon>
    </lineage>
</organism>
<proteinExistence type="inferred from homology"/>
<evidence type="ECO:0000256" key="4">
    <source>
        <dbReference type="ARBA" id="ARBA00025742"/>
    </source>
</evidence>
<dbReference type="Pfam" id="PF02368">
    <property type="entry name" value="Big_2"/>
    <property type="match status" value="2"/>
</dbReference>
<feature type="chain" id="PRO_5020505466" evidence="5">
    <location>
        <begin position="30"/>
        <end position="989"/>
    </location>
</feature>
<dbReference type="PANTHER" id="PTHR42988">
    <property type="entry name" value="PHOSPHOHYDROLASE"/>
    <property type="match status" value="1"/>
</dbReference>
<reference evidence="7 8" key="1">
    <citation type="submission" date="2019-05" db="EMBL/GenBank/DDBJ databases">
        <title>Complete genome sequencing of Anaerostipes rhamnosivorans.</title>
        <authorList>
            <person name="Bui T.P.N."/>
            <person name="de Vos W.M."/>
        </authorList>
    </citation>
    <scope>NUCLEOTIDE SEQUENCE [LARGE SCALE GENOMIC DNA]</scope>
    <source>
        <strain evidence="7 8">1y2</strain>
    </source>
</reference>
<protein>
    <submittedName>
        <fullName evidence="7">Bacterial surface protein</fullName>
    </submittedName>
</protein>
<dbReference type="InterPro" id="IPR013783">
    <property type="entry name" value="Ig-like_fold"/>
</dbReference>
<dbReference type="GO" id="GO:0016787">
    <property type="term" value="F:hydrolase activity"/>
    <property type="evidence" value="ECO:0007669"/>
    <property type="project" value="UniProtKB-KW"/>
</dbReference>
<keyword evidence="5" id="KW-0732">Signal</keyword>
<dbReference type="KEGG" id="arf:AR1Y2_0976"/>
<comment type="similarity">
    <text evidence="4">Belongs to the cyclic nucleotide phosphodiesterase class-III family.</text>
</comment>
<evidence type="ECO:0000313" key="8">
    <source>
        <dbReference type="Proteomes" id="UP000298653"/>
    </source>
</evidence>
<dbReference type="GO" id="GO:0046872">
    <property type="term" value="F:metal ion binding"/>
    <property type="evidence" value="ECO:0007669"/>
    <property type="project" value="UniProtKB-KW"/>
</dbReference>
<feature type="domain" description="BIG2" evidence="6">
    <location>
        <begin position="914"/>
        <end position="987"/>
    </location>
</feature>
<dbReference type="Pfam" id="PF00149">
    <property type="entry name" value="Metallophos"/>
    <property type="match status" value="1"/>
</dbReference>
<dbReference type="Gene3D" id="2.60.40.10">
    <property type="entry name" value="Immunoglobulins"/>
    <property type="match status" value="1"/>
</dbReference>
<dbReference type="InterPro" id="IPR003961">
    <property type="entry name" value="FN3_dom"/>
</dbReference>
<dbReference type="SUPFAM" id="SSF49265">
    <property type="entry name" value="Fibronectin type III"/>
    <property type="match status" value="1"/>
</dbReference>
<dbReference type="CDD" id="cd00063">
    <property type="entry name" value="FN3"/>
    <property type="match status" value="1"/>
</dbReference>
<dbReference type="RefSeq" id="WP_137327967.1">
    <property type="nucleotide sequence ID" value="NZ_CP040058.1"/>
</dbReference>
<gene>
    <name evidence="7" type="ORF">AR1Y2_0976</name>
</gene>
<evidence type="ECO:0000256" key="3">
    <source>
        <dbReference type="ARBA" id="ARBA00023004"/>
    </source>
</evidence>
<sequence>MMLREMKRAAACAMSAVLLAAGVLAPVKAASWTAPQETEWQEISRDRVKVRFAVGSDLHIGRNDDASEKLKNAFDAFYSVDSQLDAAVFVGDITNNGAEGEYNKLVDILNEKLKDSTKLGLMMGNHEFNTASGAVERYKAAAGKLKQGINKQDTNNNITVGDGYHIITMSAKNYGGDYSDNYEWLKQQLEEAAAEDPEKPIFLAQHHGFKDTAYVTNEWYGSFGKIQELLKQYPQVINFSGHSHATLNDPRSINQDLGFTAIQDSTIGAYFENESGKMEGTRPSDSENASQALMVEVDDKNQVTIRRMDLTAGKYIGTPWSLNVPDMVKNRVFPYTTEKRTTESAVPSFPQGAKATASNVKESSVDLTFTQGRNEDKNDDGWIHSYRIKAMNKTTGKTDVNKLTFSDYYAPPMKQKLTKTLTGLSDDTDYRIEITAVNPFQKESTQKLTVDIKTAALLTDDELKKEAPKADLLDVDFKTGTADDQSDAKHTTITKGSPVIVGNTVLGRKTAKFDGSSAFAYNFTSDEYTKMQKGYTMECMMKLDSKGNPFSDQESAGAGFELNSDGKTLEFWSRHGGSYKKPTAQIDKSKWVHAVAAYDGSVLKLYINGRLKDTVTADLEWTIPADGAKYFFVGADTNKTGEIQNPVKGEIASARIYSRALSIGEITKLYWGETDTEISIPKDASFTAARRSSYTVPKAAAQIISTGDTNVKVTEEVKDSKGNTVTLSGRKFTAVDDTYTITYRANNVQLTKQVKVYEPAAPSAVGKKVLDEKEGFRISIKNKTADSKVSYKSSNASVASVSSYGYVTGKKAGTAVITSTVVQNQKTYILKTTVSVVKKPYMTSKKVIYASKGYRAAIGNKGKGAKVSYKSSNKKTASVSSSGYVKGKKAGTAYITASVMQNGKTYTLKTKVTVKAYIKITKAYKKVKKGRSVTFKAKAYGTRKSVKWSVSNKRASISKKGKFKARKRGKVYVVMKSGNITKKYLVKIK</sequence>
<dbReference type="SUPFAM" id="SSF56300">
    <property type="entry name" value="Metallo-dependent phosphatases"/>
    <property type="match status" value="1"/>
</dbReference>
<dbReference type="EMBL" id="CP040058">
    <property type="protein sequence ID" value="QCP34430.1"/>
    <property type="molecule type" value="Genomic_DNA"/>
</dbReference>
<dbReference type="AlphaFoldDB" id="A0A4V1EG08"/>
<dbReference type="SUPFAM" id="SSF49899">
    <property type="entry name" value="Concanavalin A-like lectins/glucanases"/>
    <property type="match status" value="1"/>
</dbReference>
<accession>A0A4V1EG08</accession>
<evidence type="ECO:0000259" key="6">
    <source>
        <dbReference type="SMART" id="SM00635"/>
    </source>
</evidence>
<dbReference type="InterPro" id="IPR029052">
    <property type="entry name" value="Metallo-depent_PP-like"/>
</dbReference>
<keyword evidence="2" id="KW-0378">Hydrolase</keyword>
<name>A0A4V1EG08_9FIRM</name>
<dbReference type="InterPro" id="IPR008964">
    <property type="entry name" value="Invasin/intimin_cell_adhesion"/>
</dbReference>
<keyword evidence="1" id="KW-0479">Metal-binding</keyword>
<dbReference type="Proteomes" id="UP000298653">
    <property type="component" value="Chromosome"/>
</dbReference>
<dbReference type="InterPro" id="IPR003343">
    <property type="entry name" value="Big_2"/>
</dbReference>
<dbReference type="Pfam" id="PF13385">
    <property type="entry name" value="Laminin_G_3"/>
    <property type="match status" value="1"/>
</dbReference>
<feature type="domain" description="BIG2" evidence="6">
    <location>
        <begin position="744"/>
        <end position="830"/>
    </location>
</feature>
<keyword evidence="3" id="KW-0408">Iron</keyword>
<dbReference type="InterPro" id="IPR050884">
    <property type="entry name" value="CNP_phosphodiesterase-III"/>
</dbReference>
<feature type="domain" description="BIG2" evidence="6">
    <location>
        <begin position="837"/>
        <end position="908"/>
    </location>
</feature>